<dbReference type="InterPro" id="IPR025867">
    <property type="entry name" value="MnmE_helical"/>
</dbReference>
<evidence type="ECO:0000256" key="4">
    <source>
        <dbReference type="ARBA" id="ARBA00022741"/>
    </source>
</evidence>
<dbReference type="GO" id="GO:0002098">
    <property type="term" value="P:tRNA wobble uridine modification"/>
    <property type="evidence" value="ECO:0007669"/>
    <property type="project" value="TreeGrafter"/>
</dbReference>
<dbReference type="Pfam" id="PF01926">
    <property type="entry name" value="MMR_HSR1"/>
    <property type="match status" value="1"/>
</dbReference>
<accession>A0A1I6YAM7</accession>
<keyword evidence="7 9" id="KW-0630">Potassium</keyword>
<protein>
    <recommendedName>
        <fullName evidence="9">tRNA modification GTPase MnmE</fullName>
        <ecNumber evidence="9">3.6.-.-</ecNumber>
    </recommendedName>
</protein>
<keyword evidence="8 9" id="KW-0342">GTP-binding</keyword>
<dbReference type="PANTHER" id="PTHR42714:SF2">
    <property type="entry name" value="TRNA MODIFICATION GTPASE GTPBP3, MITOCHONDRIAL"/>
    <property type="match status" value="1"/>
</dbReference>
<feature type="binding site" evidence="9">
    <location>
        <position position="122"/>
    </location>
    <ligand>
        <name>(6S)-5-formyl-5,6,7,8-tetrahydrofolate</name>
        <dbReference type="ChEBI" id="CHEBI:57457"/>
    </ligand>
</feature>
<evidence type="ECO:0000256" key="5">
    <source>
        <dbReference type="ARBA" id="ARBA00022801"/>
    </source>
</evidence>
<dbReference type="GO" id="GO:0005525">
    <property type="term" value="F:GTP binding"/>
    <property type="evidence" value="ECO:0007669"/>
    <property type="project" value="UniProtKB-UniRule"/>
</dbReference>
<dbReference type="PROSITE" id="PS51709">
    <property type="entry name" value="G_TRME"/>
    <property type="match status" value="1"/>
</dbReference>
<evidence type="ECO:0000256" key="3">
    <source>
        <dbReference type="ARBA" id="ARBA00022723"/>
    </source>
</evidence>
<evidence type="ECO:0000256" key="7">
    <source>
        <dbReference type="ARBA" id="ARBA00022958"/>
    </source>
</evidence>
<evidence type="ECO:0000256" key="1">
    <source>
        <dbReference type="ARBA" id="ARBA00011043"/>
    </source>
</evidence>
<dbReference type="Pfam" id="PF12631">
    <property type="entry name" value="MnmE_helical"/>
    <property type="match status" value="1"/>
</dbReference>
<dbReference type="CDD" id="cd14858">
    <property type="entry name" value="TrmE_N"/>
    <property type="match status" value="1"/>
</dbReference>
<comment type="function">
    <text evidence="9">Exhibits a very high intrinsic GTPase hydrolysis rate. Involved in the addition of a carboxymethylaminomethyl (cmnm) group at the wobble position (U34) of certain tRNAs, forming tRNA-cmnm(5)s(2)U34.</text>
</comment>
<dbReference type="HAMAP" id="MF_00379">
    <property type="entry name" value="GTPase_MnmE"/>
    <property type="match status" value="1"/>
</dbReference>
<dbReference type="Proteomes" id="UP000236454">
    <property type="component" value="Unassembled WGS sequence"/>
</dbReference>
<keyword evidence="6 9" id="KW-0460">Magnesium</keyword>
<organism evidence="12 13">
    <name type="scientific">Lishizhenia tianjinensis</name>
    <dbReference type="NCBI Taxonomy" id="477690"/>
    <lineage>
        <taxon>Bacteria</taxon>
        <taxon>Pseudomonadati</taxon>
        <taxon>Bacteroidota</taxon>
        <taxon>Flavobacteriia</taxon>
        <taxon>Flavobacteriales</taxon>
        <taxon>Crocinitomicaceae</taxon>
        <taxon>Lishizhenia</taxon>
    </lineage>
</organism>
<dbReference type="NCBIfam" id="TIGR00231">
    <property type="entry name" value="small_GTP"/>
    <property type="match status" value="1"/>
</dbReference>
<comment type="subcellular location">
    <subcellularLocation>
        <location evidence="9">Cytoplasm</location>
    </subcellularLocation>
</comment>
<dbReference type="Gene3D" id="3.40.50.300">
    <property type="entry name" value="P-loop containing nucleotide triphosphate hydrolases"/>
    <property type="match status" value="1"/>
</dbReference>
<dbReference type="GO" id="GO:0042802">
    <property type="term" value="F:identical protein binding"/>
    <property type="evidence" value="ECO:0007669"/>
    <property type="project" value="UniProtKB-ARBA"/>
</dbReference>
<dbReference type="GO" id="GO:0003924">
    <property type="term" value="F:GTPase activity"/>
    <property type="evidence" value="ECO:0007669"/>
    <property type="project" value="UniProtKB-UniRule"/>
</dbReference>
<evidence type="ECO:0000256" key="6">
    <source>
        <dbReference type="ARBA" id="ARBA00022842"/>
    </source>
</evidence>
<dbReference type="FunFam" id="3.30.1360.120:FF:000003">
    <property type="entry name" value="tRNA modification GTPase MnmE"/>
    <property type="match status" value="1"/>
</dbReference>
<keyword evidence="9" id="KW-0963">Cytoplasm</keyword>
<feature type="binding site" evidence="9">
    <location>
        <begin position="272"/>
        <end position="275"/>
    </location>
    <ligand>
        <name>GTP</name>
        <dbReference type="ChEBI" id="CHEBI:37565"/>
    </ligand>
</feature>
<keyword evidence="2 9" id="KW-0819">tRNA processing</keyword>
<evidence type="ECO:0000313" key="13">
    <source>
        <dbReference type="Proteomes" id="UP000236454"/>
    </source>
</evidence>
<dbReference type="InterPro" id="IPR031168">
    <property type="entry name" value="G_TrmE"/>
</dbReference>
<feature type="domain" description="TrmE-type G" evidence="11">
    <location>
        <begin position="218"/>
        <end position="381"/>
    </location>
</feature>
<evidence type="ECO:0000256" key="8">
    <source>
        <dbReference type="ARBA" id="ARBA00023134"/>
    </source>
</evidence>
<proteinExistence type="inferred from homology"/>
<dbReference type="InterPro" id="IPR027266">
    <property type="entry name" value="TrmE/GcvT-like"/>
</dbReference>
<feature type="binding site" evidence="9">
    <location>
        <position position="459"/>
    </location>
    <ligand>
        <name>(6S)-5-formyl-5,6,7,8-tetrahydrofolate</name>
        <dbReference type="ChEBI" id="CHEBI:57457"/>
    </ligand>
</feature>
<dbReference type="InterPro" id="IPR027417">
    <property type="entry name" value="P-loop_NTPase"/>
</dbReference>
<comment type="caution">
    <text evidence="9">Lacks conserved residue(s) required for the propagation of feature annotation.</text>
</comment>
<dbReference type="CDD" id="cd04164">
    <property type="entry name" value="trmE"/>
    <property type="match status" value="1"/>
</dbReference>
<gene>
    <name evidence="9" type="primary">mnmE</name>
    <name evidence="9" type="synonym">trmE</name>
    <name evidence="12" type="ORF">SAMN05216474_0764</name>
</gene>
<evidence type="ECO:0000256" key="9">
    <source>
        <dbReference type="HAMAP-Rule" id="MF_00379"/>
    </source>
</evidence>
<dbReference type="SMART" id="SM00382">
    <property type="entry name" value="AAA"/>
    <property type="match status" value="1"/>
</dbReference>
<feature type="binding site" evidence="9">
    <location>
        <position position="253"/>
    </location>
    <ligand>
        <name>Mg(2+)</name>
        <dbReference type="ChEBI" id="CHEBI:18420"/>
    </ligand>
</feature>
<dbReference type="SUPFAM" id="SSF52540">
    <property type="entry name" value="P-loop containing nucleoside triphosphate hydrolases"/>
    <property type="match status" value="1"/>
</dbReference>
<dbReference type="Gene3D" id="1.20.120.430">
    <property type="entry name" value="tRNA modification GTPase MnmE domain 2"/>
    <property type="match status" value="1"/>
</dbReference>
<dbReference type="AlphaFoldDB" id="A0A1I6YAM7"/>
<comment type="similarity">
    <text evidence="1 9 10">Belongs to the TRAFAC class TrmE-Era-EngA-EngB-Septin-like GTPase superfamily. TrmE GTPase family.</text>
</comment>
<dbReference type="GO" id="GO:0030488">
    <property type="term" value="P:tRNA methylation"/>
    <property type="evidence" value="ECO:0007669"/>
    <property type="project" value="TreeGrafter"/>
</dbReference>
<feature type="binding site" evidence="9">
    <location>
        <position position="252"/>
    </location>
    <ligand>
        <name>K(+)</name>
        <dbReference type="ChEBI" id="CHEBI:29103"/>
    </ligand>
</feature>
<dbReference type="InterPro" id="IPR004520">
    <property type="entry name" value="GTPase_MnmE"/>
</dbReference>
<name>A0A1I6YAM7_9FLAO</name>
<dbReference type="RefSeq" id="WP_090246509.1">
    <property type="nucleotide sequence ID" value="NZ_FPAS01000001.1"/>
</dbReference>
<dbReference type="EC" id="3.6.-.-" evidence="9"/>
<evidence type="ECO:0000256" key="10">
    <source>
        <dbReference type="RuleBase" id="RU003313"/>
    </source>
</evidence>
<feature type="binding site" evidence="9">
    <location>
        <begin position="247"/>
        <end position="253"/>
    </location>
    <ligand>
        <name>GTP</name>
        <dbReference type="ChEBI" id="CHEBI:37565"/>
    </ligand>
</feature>
<dbReference type="OrthoDB" id="9805918at2"/>
<feature type="binding site" evidence="9">
    <location>
        <position position="228"/>
    </location>
    <ligand>
        <name>K(+)</name>
        <dbReference type="ChEBI" id="CHEBI:29103"/>
    </ligand>
</feature>
<dbReference type="InterPro" id="IPR027368">
    <property type="entry name" value="MnmE_dom2"/>
</dbReference>
<dbReference type="InterPro" id="IPR006073">
    <property type="entry name" value="GTP-bd"/>
</dbReference>
<evidence type="ECO:0000256" key="2">
    <source>
        <dbReference type="ARBA" id="ARBA00022694"/>
    </source>
</evidence>
<keyword evidence="4 9" id="KW-0547">Nucleotide-binding</keyword>
<dbReference type="NCBIfam" id="NF003661">
    <property type="entry name" value="PRK05291.1-3"/>
    <property type="match status" value="1"/>
</dbReference>
<sequence>MNSSETICALSTANGMGAIAVIRVSGEEAIAITSSIFSKSLIDAPSHTAHFGTIVNAEGRIIDEVLINVFQGKKSFTGEPTTEIACHGSVFIQQQIIQLLLENGCRMANPGEFSMRAFFNGKMDLSQTEAIADLIASQSSKAHEVAMQQMRGGFSNELKGLREELINFASLVELELDFAEEDVEFADRSQLKALVEKCLKYTNKLASSFSLGNAIKNGFPVAFVGRPNAGKSTLLNGLLQEERAIVSDIPGTTRDTIEETINIEGVSFRLIDTAGIREASDEIERIGIERTHQKIEQANTVVYLFDALNTSVEEVNKDIALLPAAKHLLVVATKNDKIDDATREHITTNIVKREGVELHFIYGKDEQDLEKVKSAIYEISIGDSFDEHSTIVTNARHYDNLIKASSDLEKAKEGLETGITGDFVAMDIRQALYHLGQITGEISTDDLLGNIFANFCIGK</sequence>
<evidence type="ECO:0000313" key="12">
    <source>
        <dbReference type="EMBL" id="SFT47528.1"/>
    </source>
</evidence>
<reference evidence="12 13" key="1">
    <citation type="submission" date="2016-10" db="EMBL/GenBank/DDBJ databases">
        <authorList>
            <person name="de Groot N.N."/>
        </authorList>
    </citation>
    <scope>NUCLEOTIDE SEQUENCE [LARGE SCALE GENOMIC DNA]</scope>
    <source>
        <strain evidence="12 13">CGMCC 1.7005</strain>
    </source>
</reference>
<dbReference type="InterPro" id="IPR018948">
    <property type="entry name" value="GTP-bd_TrmE_N"/>
</dbReference>
<feature type="binding site" evidence="9">
    <location>
        <position position="232"/>
    </location>
    <ligand>
        <name>Mg(2+)</name>
        <dbReference type="ChEBI" id="CHEBI:18420"/>
    </ligand>
</feature>
<dbReference type="EMBL" id="FPAS01000001">
    <property type="protein sequence ID" value="SFT47528.1"/>
    <property type="molecule type" value="Genomic_DNA"/>
</dbReference>
<keyword evidence="5 9" id="KW-0378">Hydrolase</keyword>
<dbReference type="PRINTS" id="PR00326">
    <property type="entry name" value="GTP1OBG"/>
</dbReference>
<comment type="subunit">
    <text evidence="9">Homodimer. Heterotetramer of two MnmE and two MnmG subunits.</text>
</comment>
<feature type="binding site" evidence="9">
    <location>
        <position position="247"/>
    </location>
    <ligand>
        <name>K(+)</name>
        <dbReference type="ChEBI" id="CHEBI:29103"/>
    </ligand>
</feature>
<dbReference type="InterPro" id="IPR005225">
    <property type="entry name" value="Small_GTP-bd"/>
</dbReference>
<keyword evidence="3 9" id="KW-0479">Metal-binding</keyword>
<keyword evidence="13" id="KW-1185">Reference proteome</keyword>
<dbReference type="PANTHER" id="PTHR42714">
    <property type="entry name" value="TRNA MODIFICATION GTPASE GTPBP3"/>
    <property type="match status" value="1"/>
</dbReference>
<comment type="cofactor">
    <cofactor evidence="9">
        <name>K(+)</name>
        <dbReference type="ChEBI" id="CHEBI:29103"/>
    </cofactor>
    <text evidence="9">Binds 1 potassium ion per subunit.</text>
</comment>
<evidence type="ECO:0000259" key="11">
    <source>
        <dbReference type="PROSITE" id="PS51709"/>
    </source>
</evidence>
<dbReference type="Gene3D" id="3.30.1360.120">
    <property type="entry name" value="Probable tRNA modification gtpase trme, domain 1"/>
    <property type="match status" value="1"/>
</dbReference>
<dbReference type="Pfam" id="PF10396">
    <property type="entry name" value="TrmE_N"/>
    <property type="match status" value="1"/>
</dbReference>
<dbReference type="NCBIfam" id="TIGR00450">
    <property type="entry name" value="mnmE_trmE_thdF"/>
    <property type="match status" value="1"/>
</dbReference>
<dbReference type="GO" id="GO:0046872">
    <property type="term" value="F:metal ion binding"/>
    <property type="evidence" value="ECO:0007669"/>
    <property type="project" value="UniProtKB-KW"/>
</dbReference>
<feature type="binding site" evidence="9">
    <location>
        <begin position="228"/>
        <end position="233"/>
    </location>
    <ligand>
        <name>GTP</name>
        <dbReference type="ChEBI" id="CHEBI:37565"/>
    </ligand>
</feature>
<feature type="binding site" evidence="9">
    <location>
        <position position="249"/>
    </location>
    <ligand>
        <name>K(+)</name>
        <dbReference type="ChEBI" id="CHEBI:29103"/>
    </ligand>
</feature>
<dbReference type="STRING" id="477690.SAMN05216474_0764"/>
<dbReference type="GO" id="GO:0005829">
    <property type="term" value="C:cytosol"/>
    <property type="evidence" value="ECO:0007669"/>
    <property type="project" value="TreeGrafter"/>
</dbReference>
<feature type="binding site" evidence="9">
    <location>
        <position position="23"/>
    </location>
    <ligand>
        <name>(6S)-5-formyl-5,6,7,8-tetrahydrofolate</name>
        <dbReference type="ChEBI" id="CHEBI:57457"/>
    </ligand>
</feature>
<feature type="binding site" evidence="9">
    <location>
        <position position="83"/>
    </location>
    <ligand>
        <name>(6S)-5-formyl-5,6,7,8-tetrahydrofolate</name>
        <dbReference type="ChEBI" id="CHEBI:57457"/>
    </ligand>
</feature>
<dbReference type="InterPro" id="IPR003593">
    <property type="entry name" value="AAA+_ATPase"/>
</dbReference>
<dbReference type="SUPFAM" id="SSF116878">
    <property type="entry name" value="TrmE connector domain"/>
    <property type="match status" value="1"/>
</dbReference>